<protein>
    <submittedName>
        <fullName evidence="4">Succinate semialdehyde dehydrogenase</fullName>
    </submittedName>
</protein>
<dbReference type="GO" id="GO:0016620">
    <property type="term" value="F:oxidoreductase activity, acting on the aldehyde or oxo group of donors, NAD or NADP as acceptor"/>
    <property type="evidence" value="ECO:0007669"/>
    <property type="project" value="InterPro"/>
</dbReference>
<dbReference type="EMBL" id="FCOM02000037">
    <property type="protein sequence ID" value="SAL81316.1"/>
    <property type="molecule type" value="Genomic_DNA"/>
</dbReference>
<organism evidence="4 5">
    <name type="scientific">Caballeronia arvi</name>
    <dbReference type="NCBI Taxonomy" id="1777135"/>
    <lineage>
        <taxon>Bacteria</taxon>
        <taxon>Pseudomonadati</taxon>
        <taxon>Pseudomonadota</taxon>
        <taxon>Betaproteobacteria</taxon>
        <taxon>Burkholderiales</taxon>
        <taxon>Burkholderiaceae</taxon>
        <taxon>Caballeronia</taxon>
    </lineage>
</organism>
<name>A0A158KJJ2_9BURK</name>
<dbReference type="Gene3D" id="3.40.309.10">
    <property type="entry name" value="Aldehyde Dehydrogenase, Chain A, domain 2"/>
    <property type="match status" value="1"/>
</dbReference>
<dbReference type="Proteomes" id="UP000055019">
    <property type="component" value="Unassembled WGS sequence"/>
</dbReference>
<gene>
    <name evidence="4" type="ORF">AWB74_05916</name>
</gene>
<evidence type="ECO:0000313" key="4">
    <source>
        <dbReference type="EMBL" id="SAL81316.1"/>
    </source>
</evidence>
<dbReference type="SUPFAM" id="SSF53720">
    <property type="entry name" value="ALDH-like"/>
    <property type="match status" value="1"/>
</dbReference>
<sequence length="455" mass="48192">MKRESHLPLVLKHYVNGGWTTSATTGVSVNPSDLDEPIGEYARADVRMVDAAVDAASAAWREWSRASAARRARALDAIGGELHARRAELGCLLAREQGKTLPEAIDEVVHAGRVFRVFAEEAAHQPGEPLGVVAVITPWSFPLAIPAAKIAAALSAGNCVVFKPAELVSGCAWALADIIDRSGLPAGVFNLVLGSGRVAGARLAANERVRAVSFTGSVTTGTSVLRASAARQMKVDLDTGGNSALIVLNDANLSTAVDAAIEGAYGLNGQRRAASSKLIVEQGIRHAFTDALLTRLSALRIDHALKKGTDIGPVSNDSQLQRNLDRVAMAIKEGAELIHGGRAIERETRGYFMEPALLLGKPEMQINREDIFGPVAVVLAADDYAHALNLANQTASGVPAPGAGLCTTSLKHARHFRRHSHSNRVTVNRPTTVAVGSDAECRPRSTTLRHSPRLC</sequence>
<dbReference type="InterPro" id="IPR016163">
    <property type="entry name" value="Ald_DH_C"/>
</dbReference>
<reference evidence="4" key="1">
    <citation type="submission" date="2016-01" db="EMBL/GenBank/DDBJ databases">
        <authorList>
            <person name="Peeters C."/>
        </authorList>
    </citation>
    <scope>NUCLEOTIDE SEQUENCE [LARGE SCALE GENOMIC DNA]</scope>
    <source>
        <strain evidence="4">LMG 29317</strain>
    </source>
</reference>
<dbReference type="Gene3D" id="3.40.605.10">
    <property type="entry name" value="Aldehyde Dehydrogenase, Chain A, domain 1"/>
    <property type="match status" value="1"/>
</dbReference>
<dbReference type="OrthoDB" id="6187633at2"/>
<accession>A0A158KJJ2</accession>
<dbReference type="InterPro" id="IPR016161">
    <property type="entry name" value="Ald_DH/histidinol_DH"/>
</dbReference>
<dbReference type="InterPro" id="IPR016162">
    <property type="entry name" value="Ald_DH_N"/>
</dbReference>
<evidence type="ECO:0000313" key="5">
    <source>
        <dbReference type="Proteomes" id="UP000055019"/>
    </source>
</evidence>
<keyword evidence="5" id="KW-1185">Reference proteome</keyword>
<dbReference type="PANTHER" id="PTHR11699">
    <property type="entry name" value="ALDEHYDE DEHYDROGENASE-RELATED"/>
    <property type="match status" value="1"/>
</dbReference>
<evidence type="ECO:0000256" key="2">
    <source>
        <dbReference type="SAM" id="MobiDB-lite"/>
    </source>
</evidence>
<evidence type="ECO:0000256" key="1">
    <source>
        <dbReference type="ARBA" id="ARBA00023002"/>
    </source>
</evidence>
<feature type="region of interest" description="Disordered" evidence="2">
    <location>
        <begin position="436"/>
        <end position="455"/>
    </location>
</feature>
<feature type="domain" description="Aldehyde dehydrogenase" evidence="3">
    <location>
        <begin position="20"/>
        <end position="435"/>
    </location>
</feature>
<comment type="caution">
    <text evidence="4">The sequence shown here is derived from an EMBL/GenBank/DDBJ whole genome shotgun (WGS) entry which is preliminary data.</text>
</comment>
<dbReference type="InterPro" id="IPR015590">
    <property type="entry name" value="Aldehyde_DH_dom"/>
</dbReference>
<proteinExistence type="predicted"/>
<keyword evidence="1" id="KW-0560">Oxidoreductase</keyword>
<evidence type="ECO:0000259" key="3">
    <source>
        <dbReference type="Pfam" id="PF00171"/>
    </source>
</evidence>
<dbReference type="AlphaFoldDB" id="A0A158KJJ2"/>
<dbReference type="Pfam" id="PF00171">
    <property type="entry name" value="Aldedh"/>
    <property type="match status" value="1"/>
</dbReference>